<dbReference type="AlphaFoldDB" id="A0A7M1QYQ5"/>
<evidence type="ECO:0000256" key="5">
    <source>
        <dbReference type="ARBA" id="ARBA00023136"/>
    </source>
</evidence>
<feature type="transmembrane region" description="Helical" evidence="6">
    <location>
        <begin position="251"/>
        <end position="268"/>
    </location>
</feature>
<feature type="transmembrane region" description="Helical" evidence="6">
    <location>
        <begin position="277"/>
        <end position="297"/>
    </location>
</feature>
<name>A0A7M1QYQ5_9ACTO</name>
<feature type="transmembrane region" description="Helical" evidence="6">
    <location>
        <begin position="109"/>
        <end position="126"/>
    </location>
</feature>
<keyword evidence="2 6" id="KW-0812">Transmembrane</keyword>
<evidence type="ECO:0000256" key="1">
    <source>
        <dbReference type="ARBA" id="ARBA00004141"/>
    </source>
</evidence>
<dbReference type="GO" id="GO:0005886">
    <property type="term" value="C:plasma membrane"/>
    <property type="evidence" value="ECO:0007669"/>
    <property type="project" value="TreeGrafter"/>
</dbReference>
<evidence type="ECO:0000313" key="9">
    <source>
        <dbReference type="Proteomes" id="UP000594961"/>
    </source>
</evidence>
<dbReference type="InterPro" id="IPR002541">
    <property type="entry name" value="Cyt_c_assembly"/>
</dbReference>
<evidence type="ECO:0000256" key="6">
    <source>
        <dbReference type="SAM" id="Phobius"/>
    </source>
</evidence>
<dbReference type="PANTHER" id="PTHR30071:SF1">
    <property type="entry name" value="CYTOCHROME B_B6 PROTEIN-RELATED"/>
    <property type="match status" value="1"/>
</dbReference>
<keyword evidence="3" id="KW-0201">Cytochrome c-type biogenesis</keyword>
<evidence type="ECO:0000256" key="2">
    <source>
        <dbReference type="ARBA" id="ARBA00022692"/>
    </source>
</evidence>
<feature type="transmembrane region" description="Helical" evidence="6">
    <location>
        <begin position="6"/>
        <end position="30"/>
    </location>
</feature>
<evidence type="ECO:0000256" key="4">
    <source>
        <dbReference type="ARBA" id="ARBA00022989"/>
    </source>
</evidence>
<dbReference type="InterPro" id="IPR045062">
    <property type="entry name" value="Cyt_c_biogenesis_CcsA/CcmC"/>
</dbReference>
<evidence type="ECO:0000313" key="8">
    <source>
        <dbReference type="EMBL" id="QOR46961.1"/>
    </source>
</evidence>
<dbReference type="PANTHER" id="PTHR30071">
    <property type="entry name" value="HEME EXPORTER PROTEIN C"/>
    <property type="match status" value="1"/>
</dbReference>
<feature type="transmembrane region" description="Helical" evidence="6">
    <location>
        <begin position="133"/>
        <end position="150"/>
    </location>
</feature>
<feature type="transmembrane region" description="Helical" evidence="6">
    <location>
        <begin position="216"/>
        <end position="239"/>
    </location>
</feature>
<evidence type="ECO:0000256" key="3">
    <source>
        <dbReference type="ARBA" id="ARBA00022748"/>
    </source>
</evidence>
<feature type="domain" description="Cytochrome c assembly protein" evidence="7">
    <location>
        <begin position="104"/>
        <end position="300"/>
    </location>
</feature>
<keyword evidence="5 6" id="KW-0472">Membrane</keyword>
<keyword evidence="4 6" id="KW-1133">Transmembrane helix</keyword>
<accession>A0A7M1QYQ5</accession>
<dbReference type="GO" id="GO:0020037">
    <property type="term" value="F:heme binding"/>
    <property type="evidence" value="ECO:0007669"/>
    <property type="project" value="InterPro"/>
</dbReference>
<proteinExistence type="predicted"/>
<dbReference type="EMBL" id="CP063212">
    <property type="protein sequence ID" value="QOR46961.1"/>
    <property type="molecule type" value="Genomic_DNA"/>
</dbReference>
<evidence type="ECO:0000259" key="7">
    <source>
        <dbReference type="Pfam" id="PF01578"/>
    </source>
</evidence>
<gene>
    <name evidence="8" type="primary">ccsA</name>
    <name evidence="8" type="ORF">INS90_06635</name>
</gene>
<sequence>MLEFSQILLFASTLIVALAFGIYVMATFVARNMSSAKQSATVAAPTSASAVVVESNVTSTETQVQPTQARGLPRMGSLLEKLAFLTLTASVIVRYIATGEPPLANQYEFATAFVWGMLAFQIYFEHRYRIRTLALFTLPVIFGMLIYVTSLDFAKEPLMPALQNSPLLTLHVFTAALSYGAAVIGFGAAIMYLLAPKVTWRGWPRPEILEELGYKSVVFAFPLLTIMIVLGAIWGNIAWGRYWGWDPKETSALVTWLIYGAYVHARVVRGWRGRKSAWLLVLGFSAVLFTFFGNLWFDSLHSYA</sequence>
<protein>
    <submittedName>
        <fullName evidence="8">Cytochrome c biogenesis protein CcsA</fullName>
    </submittedName>
</protein>
<dbReference type="Pfam" id="PF01578">
    <property type="entry name" value="Cytochrom_C_asm"/>
    <property type="match status" value="1"/>
</dbReference>
<feature type="transmembrane region" description="Helical" evidence="6">
    <location>
        <begin position="170"/>
        <end position="195"/>
    </location>
</feature>
<comment type="subcellular location">
    <subcellularLocation>
        <location evidence="1">Membrane</location>
        <topology evidence="1">Multi-pass membrane protein</topology>
    </subcellularLocation>
</comment>
<organism evidence="8 9">
    <name type="scientific">Trueperella pecoris</name>
    <dbReference type="NCBI Taxonomy" id="2733571"/>
    <lineage>
        <taxon>Bacteria</taxon>
        <taxon>Bacillati</taxon>
        <taxon>Actinomycetota</taxon>
        <taxon>Actinomycetes</taxon>
        <taxon>Actinomycetales</taxon>
        <taxon>Actinomycetaceae</taxon>
        <taxon>Trueperella</taxon>
    </lineage>
</organism>
<dbReference type="RefSeq" id="WP_197552052.1">
    <property type="nucleotide sequence ID" value="NZ_CP063212.1"/>
</dbReference>
<dbReference type="Proteomes" id="UP000594961">
    <property type="component" value="Chromosome"/>
</dbReference>
<dbReference type="GO" id="GO:0017004">
    <property type="term" value="P:cytochrome complex assembly"/>
    <property type="evidence" value="ECO:0007669"/>
    <property type="project" value="UniProtKB-KW"/>
</dbReference>
<reference evidence="8 9" key="1">
    <citation type="submission" date="2020-10" db="EMBL/GenBank/DDBJ databases">
        <title>Trueperella pecoris sp. nov. isolated from bovine and porcine specimens.</title>
        <authorList>
            <person name="Schoenecker L."/>
            <person name="Schnydrig P."/>
            <person name="Brodard I."/>
            <person name="Thomann A."/>
            <person name="Hemphill A."/>
            <person name="Rodriguez-Campos S."/>
            <person name="Perreten V."/>
            <person name="Jores J."/>
            <person name="Kittl S."/>
        </authorList>
    </citation>
    <scope>NUCLEOTIDE SEQUENCE [LARGE SCALE GENOMIC DNA]</scope>
    <source>
        <strain evidence="8 9">19OD0592</strain>
    </source>
</reference>